<evidence type="ECO:0000313" key="4">
    <source>
        <dbReference type="Proteomes" id="UP000039324"/>
    </source>
</evidence>
<name>A0A0G4IW92_PLABS</name>
<dbReference type="Proteomes" id="UP000039324">
    <property type="component" value="Unassembled WGS sequence"/>
</dbReference>
<evidence type="ECO:0000313" key="3">
    <source>
        <dbReference type="EMBL" id="SPQ97410.1"/>
    </source>
</evidence>
<dbReference type="PANTHER" id="PTHR12373:SF0">
    <property type="entry name" value="ENHANCER OF RUDIMENTARY HOMOLOG"/>
    <property type="match status" value="1"/>
</dbReference>
<reference evidence="3 5" key="2">
    <citation type="submission" date="2018-03" db="EMBL/GenBank/DDBJ databases">
        <authorList>
            <person name="Fogelqvist J."/>
        </authorList>
    </citation>
    <scope>NUCLEOTIDE SEQUENCE [LARGE SCALE GENOMIC DNA]</scope>
</reference>
<dbReference type="EMBL" id="CDSF01000090">
    <property type="protein sequence ID" value="CEO99404.1"/>
    <property type="molecule type" value="Genomic_DNA"/>
</dbReference>
<dbReference type="InterPro" id="IPR035912">
    <property type="entry name" value="EHR_sf"/>
</dbReference>
<evidence type="ECO:0000256" key="1">
    <source>
        <dbReference type="ARBA" id="ARBA00007491"/>
    </source>
</evidence>
<dbReference type="Gene3D" id="3.30.2260.10">
    <property type="entry name" value="Enhancer of rudimentary"/>
    <property type="match status" value="1"/>
</dbReference>
<evidence type="ECO:0000313" key="5">
    <source>
        <dbReference type="Proteomes" id="UP000290189"/>
    </source>
</evidence>
<geneLocation type="mitochondrion" evidence="3"/>
<protein>
    <recommendedName>
        <fullName evidence="6">Enhancer of rudimentary homolog</fullName>
    </recommendedName>
</protein>
<evidence type="ECO:0008006" key="6">
    <source>
        <dbReference type="Google" id="ProtNLM"/>
    </source>
</evidence>
<gene>
    <name evidence="2" type="ORF">PBRA_001310</name>
    <name evidence="3" type="ORF">PLBR_LOCUS4625</name>
</gene>
<dbReference type="InterPro" id="IPR000781">
    <property type="entry name" value="ERH"/>
</dbReference>
<dbReference type="STRING" id="37360.A0A0G4IW92"/>
<dbReference type="OrthoDB" id="7887808at2759"/>
<dbReference type="SUPFAM" id="SSF143875">
    <property type="entry name" value="ERH-like"/>
    <property type="match status" value="1"/>
</dbReference>
<dbReference type="AlphaFoldDB" id="A0A0G4IW92"/>
<proteinExistence type="inferred from homology"/>
<dbReference type="Proteomes" id="UP000290189">
    <property type="component" value="Unassembled WGS sequence"/>
</dbReference>
<dbReference type="OMA" id="ESRTWSD"/>
<dbReference type="PANTHER" id="PTHR12373">
    <property type="entry name" value="ENHANCER OF RUDIMENTARY ERH"/>
    <property type="match status" value="1"/>
</dbReference>
<comment type="similarity">
    <text evidence="1">Belongs to the E(R) family.</text>
</comment>
<evidence type="ECO:0000313" key="2">
    <source>
        <dbReference type="EMBL" id="CEO99404.1"/>
    </source>
</evidence>
<dbReference type="Pfam" id="PF01133">
    <property type="entry name" value="ER"/>
    <property type="match status" value="1"/>
</dbReference>
<keyword evidence="3" id="KW-0496">Mitochondrion</keyword>
<reference evidence="2 4" key="1">
    <citation type="submission" date="2015-02" db="EMBL/GenBank/DDBJ databases">
        <authorList>
            <person name="Chooi Y.-H."/>
        </authorList>
    </citation>
    <scope>NUCLEOTIDE SEQUENCE [LARGE SCALE GENOMIC DNA]</scope>
    <source>
        <strain evidence="2">E3</strain>
    </source>
</reference>
<keyword evidence="4" id="KW-1185">Reference proteome</keyword>
<sequence>MTHTIVLVELTAGSRTYDQYATVRAAMNGVCQLFEKRLKLQHPNKAQITYDIKDLNKYIDSLPDLAALTLSEREGMYVPRNKDWIKREVLNHLTKQANE</sequence>
<dbReference type="EMBL" id="OVEO01000007">
    <property type="protein sequence ID" value="SPQ97410.1"/>
    <property type="molecule type" value="Genomic_DNA"/>
</dbReference>
<organism evidence="2 4">
    <name type="scientific">Plasmodiophora brassicae</name>
    <name type="common">Clubroot disease agent</name>
    <dbReference type="NCBI Taxonomy" id="37360"/>
    <lineage>
        <taxon>Eukaryota</taxon>
        <taxon>Sar</taxon>
        <taxon>Rhizaria</taxon>
        <taxon>Endomyxa</taxon>
        <taxon>Phytomyxea</taxon>
        <taxon>Plasmodiophorida</taxon>
        <taxon>Plasmodiophoridae</taxon>
        <taxon>Plasmodiophora</taxon>
    </lineage>
</organism>
<accession>A0A0G4IW92</accession>